<dbReference type="InterPro" id="IPR006120">
    <property type="entry name" value="Resolvase_HTH_dom"/>
</dbReference>
<dbReference type="PANTHER" id="PTHR30461:SF26">
    <property type="entry name" value="RESOLVASE HOMOLOG YNEB"/>
    <property type="match status" value="1"/>
</dbReference>
<proteinExistence type="inferred from homology"/>
<keyword evidence="4" id="KW-0233">DNA recombination</keyword>
<evidence type="ECO:0000256" key="4">
    <source>
        <dbReference type="ARBA" id="ARBA00023172"/>
    </source>
</evidence>
<dbReference type="InterPro" id="IPR050639">
    <property type="entry name" value="SSR_resolvase"/>
</dbReference>
<dbReference type="InterPro" id="IPR006118">
    <property type="entry name" value="Recombinase_CS"/>
</dbReference>
<evidence type="ECO:0000313" key="6">
    <source>
        <dbReference type="EMBL" id="SVC96393.1"/>
    </source>
</evidence>
<comment type="similarity">
    <text evidence="1">Belongs to the site-specific recombinase resolvase family.</text>
</comment>
<organism evidence="6">
    <name type="scientific">marine metagenome</name>
    <dbReference type="NCBI Taxonomy" id="408172"/>
    <lineage>
        <taxon>unclassified sequences</taxon>
        <taxon>metagenomes</taxon>
        <taxon>ecological metagenomes</taxon>
    </lineage>
</organism>
<evidence type="ECO:0000256" key="3">
    <source>
        <dbReference type="ARBA" id="ARBA00023125"/>
    </source>
</evidence>
<dbReference type="GO" id="GO:0003677">
    <property type="term" value="F:DNA binding"/>
    <property type="evidence" value="ECO:0007669"/>
    <property type="project" value="UniProtKB-KW"/>
</dbReference>
<gene>
    <name evidence="6" type="ORF">METZ01_LOCUS349247</name>
</gene>
<dbReference type="GO" id="GO:0015074">
    <property type="term" value="P:DNA integration"/>
    <property type="evidence" value="ECO:0007669"/>
    <property type="project" value="UniProtKB-KW"/>
</dbReference>
<keyword evidence="3" id="KW-0238">DNA-binding</keyword>
<dbReference type="Gene3D" id="3.40.50.1390">
    <property type="entry name" value="Resolvase, N-terminal catalytic domain"/>
    <property type="match status" value="1"/>
</dbReference>
<dbReference type="Pfam" id="PF02796">
    <property type="entry name" value="HTH_7"/>
    <property type="match status" value="1"/>
</dbReference>
<dbReference type="AlphaFoldDB" id="A0A382RFD5"/>
<dbReference type="Pfam" id="PF00239">
    <property type="entry name" value="Resolvase"/>
    <property type="match status" value="1"/>
</dbReference>
<dbReference type="PROSITE" id="PS00398">
    <property type="entry name" value="RECOMBINASES_2"/>
    <property type="match status" value="1"/>
</dbReference>
<reference evidence="6" key="1">
    <citation type="submission" date="2018-05" db="EMBL/GenBank/DDBJ databases">
        <authorList>
            <person name="Lanie J.A."/>
            <person name="Ng W.-L."/>
            <person name="Kazmierczak K.M."/>
            <person name="Andrzejewski T.M."/>
            <person name="Davidsen T.M."/>
            <person name="Wayne K.J."/>
            <person name="Tettelin H."/>
            <person name="Glass J.I."/>
            <person name="Rusch D."/>
            <person name="Podicherti R."/>
            <person name="Tsui H.-C.T."/>
            <person name="Winkler M.E."/>
        </authorList>
    </citation>
    <scope>NUCLEOTIDE SEQUENCE</scope>
</reference>
<feature type="non-terminal residue" evidence="6">
    <location>
        <position position="192"/>
    </location>
</feature>
<name>A0A382RFD5_9ZZZZ</name>
<dbReference type="InterPro" id="IPR006119">
    <property type="entry name" value="Resolv_N"/>
</dbReference>
<dbReference type="Gene3D" id="1.10.10.60">
    <property type="entry name" value="Homeodomain-like"/>
    <property type="match status" value="1"/>
</dbReference>
<dbReference type="SUPFAM" id="SSF53041">
    <property type="entry name" value="Resolvase-like"/>
    <property type="match status" value="1"/>
</dbReference>
<dbReference type="GO" id="GO:0000150">
    <property type="term" value="F:DNA strand exchange activity"/>
    <property type="evidence" value="ECO:0007669"/>
    <property type="project" value="InterPro"/>
</dbReference>
<sequence length="192" mass="21156">VSSASQSLDLGREALIKAGVPENRIYEEKASAKSKDNRPQLQAMMKALREGDECVVHKLDRLARNAKDLLTIVESITNAGASLNILDLGINTGTPVGKMIITVLGAVSELERSYINDRTRAGVRAYIESGGKMGPKPNEKRDKKIRALAKGGMSWTEIAEEVGVSKQTVYRVLRPNKAKEHRESDMTRYYKG</sequence>
<dbReference type="EMBL" id="UINC01121317">
    <property type="protein sequence ID" value="SVC96393.1"/>
    <property type="molecule type" value="Genomic_DNA"/>
</dbReference>
<evidence type="ECO:0000256" key="2">
    <source>
        <dbReference type="ARBA" id="ARBA00022908"/>
    </source>
</evidence>
<dbReference type="SMART" id="SM00857">
    <property type="entry name" value="Resolvase"/>
    <property type="match status" value="1"/>
</dbReference>
<accession>A0A382RFD5</accession>
<protein>
    <recommendedName>
        <fullName evidence="5">Resolvase/invertase-type recombinase catalytic domain-containing protein</fullName>
    </recommendedName>
</protein>
<keyword evidence="2" id="KW-0229">DNA integration</keyword>
<dbReference type="PANTHER" id="PTHR30461">
    <property type="entry name" value="DNA-INVERTASE FROM LAMBDOID PROPHAGE"/>
    <property type="match status" value="1"/>
</dbReference>
<dbReference type="InterPro" id="IPR036162">
    <property type="entry name" value="Resolvase-like_N_sf"/>
</dbReference>
<dbReference type="InterPro" id="IPR009057">
    <property type="entry name" value="Homeodomain-like_sf"/>
</dbReference>
<dbReference type="CDD" id="cd03768">
    <property type="entry name" value="SR_ResInv"/>
    <property type="match status" value="1"/>
</dbReference>
<feature type="non-terminal residue" evidence="6">
    <location>
        <position position="1"/>
    </location>
</feature>
<dbReference type="PROSITE" id="PS51736">
    <property type="entry name" value="RECOMBINASES_3"/>
    <property type="match status" value="1"/>
</dbReference>
<feature type="domain" description="Resolvase/invertase-type recombinase catalytic" evidence="5">
    <location>
        <begin position="1"/>
        <end position="130"/>
    </location>
</feature>
<evidence type="ECO:0000256" key="1">
    <source>
        <dbReference type="ARBA" id="ARBA00009913"/>
    </source>
</evidence>
<evidence type="ECO:0000259" key="5">
    <source>
        <dbReference type="PROSITE" id="PS51736"/>
    </source>
</evidence>
<dbReference type="SUPFAM" id="SSF46689">
    <property type="entry name" value="Homeodomain-like"/>
    <property type="match status" value="1"/>
</dbReference>